<evidence type="ECO:0000313" key="8">
    <source>
        <dbReference type="Proteomes" id="UP001050975"/>
    </source>
</evidence>
<protein>
    <recommendedName>
        <fullName evidence="2">histidine kinase</fullName>
        <ecNumber evidence="2">2.7.13.3</ecNumber>
    </recommendedName>
</protein>
<keyword evidence="8" id="KW-1185">Reference proteome</keyword>
<feature type="domain" description="Histidine kinase" evidence="6">
    <location>
        <begin position="148"/>
        <end position="367"/>
    </location>
</feature>
<dbReference type="InterPro" id="IPR005467">
    <property type="entry name" value="His_kinase_dom"/>
</dbReference>
<evidence type="ECO:0000256" key="3">
    <source>
        <dbReference type="ARBA" id="ARBA00022553"/>
    </source>
</evidence>
<dbReference type="PRINTS" id="PR00344">
    <property type="entry name" value="BCTRLSENSOR"/>
</dbReference>
<evidence type="ECO:0000313" key="7">
    <source>
        <dbReference type="EMBL" id="GET42683.1"/>
    </source>
</evidence>
<dbReference type="PANTHER" id="PTHR43547">
    <property type="entry name" value="TWO-COMPONENT HISTIDINE KINASE"/>
    <property type="match status" value="1"/>
</dbReference>
<dbReference type="Pfam" id="PF02518">
    <property type="entry name" value="HATPase_c"/>
    <property type="match status" value="1"/>
</dbReference>
<accession>A0AAV3XJ52</accession>
<reference evidence="7" key="1">
    <citation type="submission" date="2019-10" db="EMBL/GenBank/DDBJ databases">
        <title>Draft genome sequece of Microseira wollei NIES-4236.</title>
        <authorList>
            <person name="Yamaguchi H."/>
            <person name="Suzuki S."/>
            <person name="Kawachi M."/>
        </authorList>
    </citation>
    <scope>NUCLEOTIDE SEQUENCE</scope>
    <source>
        <strain evidence="7">NIES-4236</strain>
    </source>
</reference>
<dbReference type="InterPro" id="IPR003594">
    <property type="entry name" value="HATPase_dom"/>
</dbReference>
<gene>
    <name evidence="7" type="ORF">MiSe_75010</name>
</gene>
<name>A0AAV3XJ52_9CYAN</name>
<dbReference type="SMART" id="SM00387">
    <property type="entry name" value="HATPase_c"/>
    <property type="match status" value="1"/>
</dbReference>
<dbReference type="Proteomes" id="UP001050975">
    <property type="component" value="Unassembled WGS sequence"/>
</dbReference>
<dbReference type="InterPro" id="IPR004358">
    <property type="entry name" value="Sig_transdc_His_kin-like_C"/>
</dbReference>
<evidence type="ECO:0000256" key="1">
    <source>
        <dbReference type="ARBA" id="ARBA00000085"/>
    </source>
</evidence>
<dbReference type="PROSITE" id="PS50109">
    <property type="entry name" value="HIS_KIN"/>
    <property type="match status" value="1"/>
</dbReference>
<evidence type="ECO:0000256" key="5">
    <source>
        <dbReference type="ARBA" id="ARBA00023012"/>
    </source>
</evidence>
<dbReference type="PANTHER" id="PTHR43547:SF2">
    <property type="entry name" value="HYBRID SIGNAL TRANSDUCTION HISTIDINE KINASE C"/>
    <property type="match status" value="1"/>
</dbReference>
<comment type="caution">
    <text evidence="7">The sequence shown here is derived from an EMBL/GenBank/DDBJ whole genome shotgun (WGS) entry which is preliminary data.</text>
</comment>
<dbReference type="EMBL" id="BLAY01000176">
    <property type="protein sequence ID" value="GET42683.1"/>
    <property type="molecule type" value="Genomic_DNA"/>
</dbReference>
<sequence>MSESITDELFAALNIVVLELEDGGFKVIGQVPDWFSQFDPELASKRERLTLENFHFIANFIIDAEKFWNSSEAEPLSSGIWIETDVSGNEYQFEATAIRLRQRKILLIELLKFAYQDKQLLIQKGRENRLLYDRLVKEMQKQEILLHCIVHDLGGQITAVANSLDLIGSENLTTQGRTFLEIGKSQAMQQGMLIREILNAFSYDMESIETFIFDPDLAPDVATAVKEIVDGFRPSFAMSNINLCLGSNIDRLEESKAVGEKLHLDRVVFNLVENAFRHSPPHTTVTVDVGDEGEFLLLTVEDEGAGVSPDIVNRLFQKFVQGKGKTGRAGLGLYFCRITVESWGGTIGYTLRQSGGSRFWVRLRKAV</sequence>
<dbReference type="Gene3D" id="3.30.565.10">
    <property type="entry name" value="Histidine kinase-like ATPase, C-terminal domain"/>
    <property type="match status" value="1"/>
</dbReference>
<dbReference type="AlphaFoldDB" id="A0AAV3XJ52"/>
<evidence type="ECO:0000256" key="2">
    <source>
        <dbReference type="ARBA" id="ARBA00012438"/>
    </source>
</evidence>
<evidence type="ECO:0000259" key="6">
    <source>
        <dbReference type="PROSITE" id="PS50109"/>
    </source>
</evidence>
<comment type="catalytic activity">
    <reaction evidence="1">
        <text>ATP + protein L-histidine = ADP + protein N-phospho-L-histidine.</text>
        <dbReference type="EC" id="2.7.13.3"/>
    </reaction>
</comment>
<dbReference type="GO" id="GO:0000155">
    <property type="term" value="F:phosphorelay sensor kinase activity"/>
    <property type="evidence" value="ECO:0007669"/>
    <property type="project" value="TreeGrafter"/>
</dbReference>
<keyword evidence="5" id="KW-0902">Two-component regulatory system</keyword>
<evidence type="ECO:0000256" key="4">
    <source>
        <dbReference type="ARBA" id="ARBA00022777"/>
    </source>
</evidence>
<keyword evidence="4 7" id="KW-0808">Transferase</keyword>
<dbReference type="InterPro" id="IPR036890">
    <property type="entry name" value="HATPase_C_sf"/>
</dbReference>
<organism evidence="7 8">
    <name type="scientific">Microseira wollei NIES-4236</name>
    <dbReference type="NCBI Taxonomy" id="2530354"/>
    <lineage>
        <taxon>Bacteria</taxon>
        <taxon>Bacillati</taxon>
        <taxon>Cyanobacteriota</taxon>
        <taxon>Cyanophyceae</taxon>
        <taxon>Oscillatoriophycideae</taxon>
        <taxon>Aerosakkonematales</taxon>
        <taxon>Aerosakkonemataceae</taxon>
        <taxon>Microseira</taxon>
    </lineage>
</organism>
<dbReference type="SUPFAM" id="SSF55874">
    <property type="entry name" value="ATPase domain of HSP90 chaperone/DNA topoisomerase II/histidine kinase"/>
    <property type="match status" value="1"/>
</dbReference>
<keyword evidence="3" id="KW-0597">Phosphoprotein</keyword>
<proteinExistence type="predicted"/>
<dbReference type="RefSeq" id="WP_226590610.1">
    <property type="nucleotide sequence ID" value="NZ_BLAY01000176.1"/>
</dbReference>
<keyword evidence="4 7" id="KW-0418">Kinase</keyword>
<dbReference type="EC" id="2.7.13.3" evidence="2"/>